<evidence type="ECO:0000313" key="2">
    <source>
        <dbReference type="Proteomes" id="UP000095256"/>
    </source>
</evidence>
<dbReference type="Proteomes" id="UP000095256">
    <property type="component" value="Unassembled WGS sequence"/>
</dbReference>
<protein>
    <submittedName>
        <fullName evidence="1">Uncharacterized protein</fullName>
    </submittedName>
</protein>
<name>A0A1E5KW81_9ENTE</name>
<accession>A0A1E5KW81</accession>
<evidence type="ECO:0000313" key="1">
    <source>
        <dbReference type="EMBL" id="OEH82126.1"/>
    </source>
</evidence>
<dbReference type="EMBL" id="MIEK01000028">
    <property type="protein sequence ID" value="OEH82126.1"/>
    <property type="molecule type" value="Genomic_DNA"/>
</dbReference>
<gene>
    <name evidence="1" type="ORF">BCR26_14415</name>
</gene>
<dbReference type="OrthoDB" id="2184907at2"/>
<comment type="caution">
    <text evidence="1">The sequence shown here is derived from an EMBL/GenBank/DDBJ whole genome shotgun (WGS) entry which is preliminary data.</text>
</comment>
<dbReference type="RefSeq" id="WP_069698908.1">
    <property type="nucleotide sequence ID" value="NZ_JAGGMA010000033.1"/>
</dbReference>
<reference evidence="1 2" key="1">
    <citation type="submission" date="2016-09" db="EMBL/GenBank/DDBJ databases">
        <authorList>
            <person name="Capua I."/>
            <person name="De Benedictis P."/>
            <person name="Joannis T."/>
            <person name="Lombin L.H."/>
            <person name="Cattoli G."/>
        </authorList>
    </citation>
    <scope>NUCLEOTIDE SEQUENCE [LARGE SCALE GENOMIC DNA]</scope>
    <source>
        <strain evidence="1 2">LMG 25899</strain>
    </source>
</reference>
<sequence length="97" mass="11806">MEKVSQHLKAIPYQDLLDLQNSVERLHSWQQPLAVLDNFFMYRTGNINKKQIVKEYYASAHLFHAFYMEFNRLMECEEKTMEKIWQGRKVDPRLIRK</sequence>
<dbReference type="AlphaFoldDB" id="A0A1E5KW81"/>
<proteinExistence type="predicted"/>
<organism evidence="1 2">
    <name type="scientific">Enterococcus rivorum</name>
    <dbReference type="NCBI Taxonomy" id="762845"/>
    <lineage>
        <taxon>Bacteria</taxon>
        <taxon>Bacillati</taxon>
        <taxon>Bacillota</taxon>
        <taxon>Bacilli</taxon>
        <taxon>Lactobacillales</taxon>
        <taxon>Enterococcaceae</taxon>
        <taxon>Enterococcus</taxon>
    </lineage>
</organism>
<keyword evidence="2" id="KW-1185">Reference proteome</keyword>